<feature type="compositionally biased region" description="Low complexity" evidence="4">
    <location>
        <begin position="751"/>
        <end position="778"/>
    </location>
</feature>
<evidence type="ECO:0000313" key="6">
    <source>
        <dbReference type="EMBL" id="KAG9068846.1"/>
    </source>
</evidence>
<accession>A0A9P8BV68</accession>
<feature type="region of interest" description="Disordered" evidence="4">
    <location>
        <begin position="714"/>
        <end position="794"/>
    </location>
</feature>
<dbReference type="SUPFAM" id="SSF82708">
    <property type="entry name" value="R3H domain"/>
    <property type="match status" value="1"/>
</dbReference>
<evidence type="ECO:0000256" key="3">
    <source>
        <dbReference type="ARBA" id="ARBA00031923"/>
    </source>
</evidence>
<name>A0A9P8BV68_9FUNG</name>
<feature type="region of interest" description="Disordered" evidence="4">
    <location>
        <begin position="505"/>
        <end position="538"/>
    </location>
</feature>
<dbReference type="PANTHER" id="PTHR15092">
    <property type="entry name" value="POLY A -SPECIFIC RIBONUCLEASE/TARGET OF EGR1, MEMBER 1"/>
    <property type="match status" value="1"/>
</dbReference>
<dbReference type="InterPro" id="IPR001374">
    <property type="entry name" value="R3H_dom"/>
</dbReference>
<dbReference type="InterPro" id="IPR036867">
    <property type="entry name" value="R3H_dom_sf"/>
</dbReference>
<dbReference type="PROSITE" id="PS51061">
    <property type="entry name" value="R3H"/>
    <property type="match status" value="1"/>
</dbReference>
<evidence type="ECO:0000256" key="4">
    <source>
        <dbReference type="SAM" id="MobiDB-lite"/>
    </source>
</evidence>
<evidence type="ECO:0000256" key="2">
    <source>
        <dbReference type="ARBA" id="ARBA00015918"/>
    </source>
</evidence>
<dbReference type="SUPFAM" id="SSF53098">
    <property type="entry name" value="Ribonuclease H-like"/>
    <property type="match status" value="1"/>
</dbReference>
<dbReference type="PANTHER" id="PTHR15092:SF22">
    <property type="entry name" value="POLY(A)-SPECIFIC RIBONUCLEASE PNLDC1"/>
    <property type="match status" value="1"/>
</dbReference>
<dbReference type="InterPro" id="IPR036397">
    <property type="entry name" value="RNaseH_sf"/>
</dbReference>
<organism evidence="6 7">
    <name type="scientific">Linnemannia hyalina</name>
    <dbReference type="NCBI Taxonomy" id="64524"/>
    <lineage>
        <taxon>Eukaryota</taxon>
        <taxon>Fungi</taxon>
        <taxon>Fungi incertae sedis</taxon>
        <taxon>Mucoromycota</taxon>
        <taxon>Mortierellomycotina</taxon>
        <taxon>Mortierellomycetes</taxon>
        <taxon>Mortierellales</taxon>
        <taxon>Mortierellaceae</taxon>
        <taxon>Linnemannia</taxon>
    </lineage>
</organism>
<feature type="compositionally biased region" description="Low complexity" evidence="4">
    <location>
        <begin position="385"/>
        <end position="401"/>
    </location>
</feature>
<feature type="compositionally biased region" description="Acidic residues" evidence="4">
    <location>
        <begin position="525"/>
        <end position="537"/>
    </location>
</feature>
<feature type="compositionally biased region" description="Polar residues" evidence="4">
    <location>
        <begin position="724"/>
        <end position="733"/>
    </location>
</feature>
<dbReference type="EMBL" id="JAHRHY010000006">
    <property type="protein sequence ID" value="KAG9068846.1"/>
    <property type="molecule type" value="Genomic_DNA"/>
</dbReference>
<evidence type="ECO:0000313" key="7">
    <source>
        <dbReference type="Proteomes" id="UP000707451"/>
    </source>
</evidence>
<dbReference type="GO" id="GO:0000175">
    <property type="term" value="F:3'-5'-RNA exonuclease activity"/>
    <property type="evidence" value="ECO:0007669"/>
    <property type="project" value="TreeGrafter"/>
</dbReference>
<dbReference type="InterPro" id="IPR012337">
    <property type="entry name" value="RNaseH-like_sf"/>
</dbReference>
<keyword evidence="7" id="KW-1185">Reference proteome</keyword>
<dbReference type="InterPro" id="IPR006941">
    <property type="entry name" value="RNase_CAF1"/>
</dbReference>
<comment type="similarity">
    <text evidence="1">Belongs to the CAF1 family.</text>
</comment>
<reference evidence="6" key="1">
    <citation type="submission" date="2021-06" db="EMBL/GenBank/DDBJ databases">
        <title>Genome Sequence of Mortierella hyaline Strain SCG-10, a Cold-Adapted, Nitrate-Reducing Fungus Isolated from Soil in Minnesota, USA.</title>
        <authorList>
            <person name="Aldossari N."/>
        </authorList>
    </citation>
    <scope>NUCLEOTIDE SEQUENCE</scope>
    <source>
        <strain evidence="6">SCG-10</strain>
    </source>
</reference>
<dbReference type="Proteomes" id="UP000707451">
    <property type="component" value="Unassembled WGS sequence"/>
</dbReference>
<feature type="compositionally biased region" description="Low complexity" evidence="4">
    <location>
        <begin position="410"/>
        <end position="436"/>
    </location>
</feature>
<comment type="caution">
    <text evidence="6">The sequence shown here is derived from an EMBL/GenBank/DDBJ whole genome shotgun (WGS) entry which is preliminary data.</text>
</comment>
<dbReference type="GO" id="GO:0003723">
    <property type="term" value="F:RNA binding"/>
    <property type="evidence" value="ECO:0007669"/>
    <property type="project" value="TreeGrafter"/>
</dbReference>
<dbReference type="OrthoDB" id="1432093at2759"/>
<dbReference type="Gene3D" id="3.30.420.10">
    <property type="entry name" value="Ribonuclease H-like superfamily/Ribonuclease H"/>
    <property type="match status" value="3"/>
</dbReference>
<proteinExistence type="inferred from homology"/>
<dbReference type="AlphaFoldDB" id="A0A9P8BV68"/>
<evidence type="ECO:0000256" key="1">
    <source>
        <dbReference type="ARBA" id="ARBA00008372"/>
    </source>
</evidence>
<dbReference type="InterPro" id="IPR051181">
    <property type="entry name" value="CAF1_poly(A)_ribonucleases"/>
</dbReference>
<gene>
    <name evidence="6" type="ORF">KI688_011132</name>
</gene>
<feature type="compositionally biased region" description="Basic and acidic residues" evidence="4">
    <location>
        <begin position="508"/>
        <end position="517"/>
    </location>
</feature>
<dbReference type="Pfam" id="PF04857">
    <property type="entry name" value="CAF1"/>
    <property type="match status" value="1"/>
</dbReference>
<feature type="region of interest" description="Disordered" evidence="4">
    <location>
        <begin position="376"/>
        <end position="440"/>
    </location>
</feature>
<evidence type="ECO:0000259" key="5">
    <source>
        <dbReference type="PROSITE" id="PS51061"/>
    </source>
</evidence>
<protein>
    <recommendedName>
        <fullName evidence="2">Poly(A)-specific ribonuclease PARN</fullName>
    </recommendedName>
    <alternativeName>
        <fullName evidence="3">Polyadenylate-specific ribonuclease</fullName>
    </alternativeName>
</protein>
<sequence length="794" mass="90029">MEILKEDFEAKFPVLQKAISKCDFISMDTEMSGLSTPQNSHRHPDSLPTRYSKVSASANEFLVVQLGICCFTWSDQLGAYEAQPFNFPCFPSNDDEAKSGERFFASQSTSLEFLLKNHFDFNKWIRHGIPYLTRKEEEDYIVKKTEKEKAFANSSQNDIPIDDRNRSFIESTIAKIKEWLASTSELTNEELTIPANNAFYRRLVHQIIRTEFKSELDSSSNAHERTMTLRRMTEKIRKEKEEAKIARPPKLNLRRVLDLISEAKKPLIGHNCFLDLMQITQQFLWDLPFDLDDWKRALSLEWKTVIDTKHLATHPLIKQHLDNSGLDLVDRTVQRRPFSTVGPKIVMAKNYDRYVIEPVMENEIASSHVPGNFITGFVRNDRNPPKSSDAPAAAASNAPADVGSKTPEVDAASTPATATDTPPVAKPAAAPADPAPISGNSNAKYHEAGYDAFITGQAYLRFAGYILKERQRMEDEELEHARKKRRVGSSDGLSIEVDAASVTQGDTNEVKTIEKATEATATEDRDTEVEDGEVEETPMEKEAILEKRKREIMENPTHDFLADKELQEYYNKLHVMRSDFPILNLAGPDPEPEERPYSYMLRNIHSSIQSSTLFHLFEQYNPYTFTWADDNTAWFQISKFAPGPPGEESERLPYELKPLPLGRLGEEYVNPFYLGDDVKAVQGRNMGVISEAANIEILSWKQWYDEKEVRERQQREAERAQRESQGSQPQQFRKNPLKKPYRAPFTPPVSTPTSDSPGAIAAAAPVFPNNNNNNSNNDNKAEAVAGSKRKHDGE</sequence>
<feature type="domain" description="R3H" evidence="5">
    <location>
        <begin position="166"/>
        <end position="233"/>
    </location>
</feature>